<dbReference type="Pfam" id="PF00528">
    <property type="entry name" value="BPD_transp_1"/>
    <property type="match status" value="1"/>
</dbReference>
<dbReference type="PANTHER" id="PTHR43744">
    <property type="entry name" value="ABC TRANSPORTER PERMEASE PROTEIN MG189-RELATED-RELATED"/>
    <property type="match status" value="1"/>
</dbReference>
<comment type="similarity">
    <text evidence="7">Belongs to the binding-protein-dependent transport system permease family.</text>
</comment>
<feature type="transmembrane region" description="Helical" evidence="7">
    <location>
        <begin position="102"/>
        <end position="123"/>
    </location>
</feature>
<evidence type="ECO:0000313" key="9">
    <source>
        <dbReference type="EMBL" id="KOG29003.1"/>
    </source>
</evidence>
<evidence type="ECO:0000256" key="3">
    <source>
        <dbReference type="ARBA" id="ARBA00022475"/>
    </source>
</evidence>
<evidence type="ECO:0000256" key="7">
    <source>
        <dbReference type="RuleBase" id="RU363032"/>
    </source>
</evidence>
<dbReference type="EMBL" id="LGUP01000108">
    <property type="protein sequence ID" value="KOG29003.1"/>
    <property type="molecule type" value="Genomic_DNA"/>
</dbReference>
<dbReference type="OrthoDB" id="2063054at2"/>
<dbReference type="SUPFAM" id="SSF161098">
    <property type="entry name" value="MetI-like"/>
    <property type="match status" value="1"/>
</dbReference>
<keyword evidence="5 7" id="KW-1133">Transmembrane helix</keyword>
<evidence type="ECO:0000256" key="5">
    <source>
        <dbReference type="ARBA" id="ARBA00022989"/>
    </source>
</evidence>
<feature type="transmembrane region" description="Helical" evidence="7">
    <location>
        <begin position="135"/>
        <end position="152"/>
    </location>
</feature>
<feature type="transmembrane region" description="Helical" evidence="7">
    <location>
        <begin position="189"/>
        <end position="210"/>
    </location>
</feature>
<dbReference type="Gene3D" id="1.10.3720.10">
    <property type="entry name" value="MetI-like"/>
    <property type="match status" value="1"/>
</dbReference>
<dbReference type="GO" id="GO:0055085">
    <property type="term" value="P:transmembrane transport"/>
    <property type="evidence" value="ECO:0007669"/>
    <property type="project" value="InterPro"/>
</dbReference>
<feature type="transmembrane region" description="Helical" evidence="7">
    <location>
        <begin position="66"/>
        <end position="90"/>
    </location>
</feature>
<evidence type="ECO:0000256" key="4">
    <source>
        <dbReference type="ARBA" id="ARBA00022692"/>
    </source>
</evidence>
<dbReference type="PROSITE" id="PS50928">
    <property type="entry name" value="ABC_TM1"/>
    <property type="match status" value="1"/>
</dbReference>
<reference evidence="9 10" key="1">
    <citation type="submission" date="2015-06" db="EMBL/GenBank/DDBJ databases">
        <authorList>
            <person name="Hoefler B.C."/>
            <person name="Straight P.D."/>
        </authorList>
    </citation>
    <scope>NUCLEOTIDE SEQUENCE [LARGE SCALE GENOMIC DNA]</scope>
    <source>
        <strain evidence="9 10">NRRL 3427</strain>
    </source>
</reference>
<evidence type="ECO:0000256" key="6">
    <source>
        <dbReference type="ARBA" id="ARBA00023136"/>
    </source>
</evidence>
<feature type="transmembrane region" description="Helical" evidence="7">
    <location>
        <begin position="235"/>
        <end position="256"/>
    </location>
</feature>
<dbReference type="Proteomes" id="UP000037023">
    <property type="component" value="Unassembled WGS sequence"/>
</dbReference>
<comment type="subcellular location">
    <subcellularLocation>
        <location evidence="1 7">Cell membrane</location>
        <topology evidence="1 7">Multi-pass membrane protein</topology>
    </subcellularLocation>
</comment>
<protein>
    <submittedName>
        <fullName evidence="9">ABC transporter permease</fullName>
    </submittedName>
</protein>
<keyword evidence="2 7" id="KW-0813">Transport</keyword>
<dbReference type="InterPro" id="IPR000515">
    <property type="entry name" value="MetI-like"/>
</dbReference>
<organism evidence="9 10">
    <name type="scientific">Streptomyces viridochromogenes</name>
    <dbReference type="NCBI Taxonomy" id="1938"/>
    <lineage>
        <taxon>Bacteria</taxon>
        <taxon>Bacillati</taxon>
        <taxon>Actinomycetota</taxon>
        <taxon>Actinomycetes</taxon>
        <taxon>Kitasatosporales</taxon>
        <taxon>Streptomycetaceae</taxon>
        <taxon>Streptomyces</taxon>
    </lineage>
</organism>
<dbReference type="CDD" id="cd06261">
    <property type="entry name" value="TM_PBP2"/>
    <property type="match status" value="1"/>
</dbReference>
<evidence type="ECO:0000256" key="2">
    <source>
        <dbReference type="ARBA" id="ARBA00022448"/>
    </source>
</evidence>
<dbReference type="PATRIC" id="fig|1938.6.peg.2932"/>
<dbReference type="RefSeq" id="WP_017236622.1">
    <property type="nucleotide sequence ID" value="NZ_LGUP01000108.1"/>
</dbReference>
<keyword evidence="3" id="KW-1003">Cell membrane</keyword>
<evidence type="ECO:0000259" key="8">
    <source>
        <dbReference type="PROSITE" id="PS50928"/>
    </source>
</evidence>
<dbReference type="GO" id="GO:0005886">
    <property type="term" value="C:plasma membrane"/>
    <property type="evidence" value="ECO:0007669"/>
    <property type="project" value="UniProtKB-SubCell"/>
</dbReference>
<keyword evidence="4 7" id="KW-0812">Transmembrane</keyword>
<evidence type="ECO:0000313" key="10">
    <source>
        <dbReference type="Proteomes" id="UP000037023"/>
    </source>
</evidence>
<sequence>MKARGPLLTLLLAGAFGLCVGPFYWLAMAATQDDKDVFSWPPKLLPGGHLMENLQGLQESIGLTRVLLNSVLVAGVQTVGAVVVSVLAGYAFAKFDFRGRNLFFVLLLSTLVIPDTVMLIPIFQMMTELGLIDTYQSVILPGLVTPFGIFLMRQALRSMPDELLDAARVDGAGELRVLWRIVIPVNRPIIAALALFVFLGGWNQFVWPLIALRSPEMYTLPVATATLQGLSTTNYAQVLLAGAIAAVPVMALFLVLQRQFISGLLAGATKE</sequence>
<evidence type="ECO:0000256" key="1">
    <source>
        <dbReference type="ARBA" id="ARBA00004651"/>
    </source>
</evidence>
<proteinExistence type="inferred from homology"/>
<keyword evidence="6 7" id="KW-0472">Membrane</keyword>
<comment type="caution">
    <text evidence="9">The sequence shown here is derived from an EMBL/GenBank/DDBJ whole genome shotgun (WGS) entry which is preliminary data.</text>
</comment>
<dbReference type="PANTHER" id="PTHR43744:SF12">
    <property type="entry name" value="ABC TRANSPORTER PERMEASE PROTEIN MG189-RELATED"/>
    <property type="match status" value="1"/>
</dbReference>
<name>A0A0L8KST3_STRVR</name>
<gene>
    <name evidence="9" type="ORF">ADK34_13530</name>
</gene>
<accession>A0A0L8KST3</accession>
<feature type="domain" description="ABC transmembrane type-1" evidence="8">
    <location>
        <begin position="67"/>
        <end position="256"/>
    </location>
</feature>
<dbReference type="InterPro" id="IPR035906">
    <property type="entry name" value="MetI-like_sf"/>
</dbReference>
<dbReference type="AlphaFoldDB" id="A0A0L8KST3"/>